<evidence type="ECO:0000256" key="8">
    <source>
        <dbReference type="ARBA" id="ARBA00023242"/>
    </source>
</evidence>
<comment type="function">
    <text evidence="11">Component of the CST complex. The CST complex binds single-stranded DNA with high affinity in a sequence-independent manner, while isolated subunits bind DNA with low affinity by themselves.</text>
</comment>
<dbReference type="Gene3D" id="1.10.10.980">
    <property type="entry name" value="CST, Suppressor of Cdc13 homolog, complex subunit STN1, N-terminal domain"/>
    <property type="match status" value="1"/>
</dbReference>
<dbReference type="PANTHER" id="PTHR13989:SF33">
    <property type="entry name" value="CST COMPLEX SUBUNIT STN1"/>
    <property type="match status" value="1"/>
</dbReference>
<feature type="domain" description="CST complex subunit Stn1 N-terminal" evidence="14">
    <location>
        <begin position="51"/>
        <end position="98"/>
    </location>
</feature>
<proteinExistence type="inferred from homology"/>
<evidence type="ECO:0000256" key="4">
    <source>
        <dbReference type="ARBA" id="ARBA00017411"/>
    </source>
</evidence>
<evidence type="ECO:0000256" key="10">
    <source>
        <dbReference type="ARBA" id="ARBA00030852"/>
    </source>
</evidence>
<dbReference type="InterPro" id="IPR036388">
    <property type="entry name" value="WH-like_DNA-bd_sf"/>
</dbReference>
<evidence type="ECO:0000256" key="1">
    <source>
        <dbReference type="ARBA" id="ARBA00004123"/>
    </source>
</evidence>
<dbReference type="InterPro" id="IPR012340">
    <property type="entry name" value="NA-bd_OB-fold"/>
</dbReference>
<sequence length="386" mass="44069">MPQPSLLMQCESSSREEEIPSLFWGLDPVFLAFAKLYIRDILEMKESQQVPGIYFYNGHPIRRVDIMGTVVGVREKDVLYSYAVDDATGVINCTCWKRSSSTESPPDPAAPSSARELSMTSQLKKLQETIEQKTKIEIGDVIHVRGYVRMFREQREISATLYCKHGEFLPNKVDDPVWNIQTARMLELPLLYRRVYDQPFRSPALTEEEPPDKTGTLDLAGLTSLLSEKIKEFLQEKKVQTFYQQDLEMVESLQSLASQPVVHSTCSDKVESKTSTTSGTVHSVFKNALQLLGDKGFVFQRDGGSQKPYYVTSKDKDLHQRIYQIVKEECQKPNHVEKGCHLMHVLNCVRLNLRWDLSKAVLRQVLELLEDQSDIVSTGAQYYTAF</sequence>
<evidence type="ECO:0000256" key="6">
    <source>
        <dbReference type="ARBA" id="ARBA00022895"/>
    </source>
</evidence>
<dbReference type="InterPro" id="IPR040260">
    <property type="entry name" value="RFA2-like"/>
</dbReference>
<feature type="region of interest" description="Disordered" evidence="12">
    <location>
        <begin position="98"/>
        <end position="117"/>
    </location>
</feature>
<dbReference type="EMBL" id="JAATJU010025000">
    <property type="protein sequence ID" value="KAH0504453.1"/>
    <property type="molecule type" value="Genomic_DNA"/>
</dbReference>
<dbReference type="GO" id="GO:1990879">
    <property type="term" value="C:CST complex"/>
    <property type="evidence" value="ECO:0007669"/>
    <property type="project" value="InterPro"/>
</dbReference>
<evidence type="ECO:0000313" key="16">
    <source>
        <dbReference type="Proteomes" id="UP000710432"/>
    </source>
</evidence>
<dbReference type="GO" id="GO:0043047">
    <property type="term" value="F:single-stranded telomeric DNA binding"/>
    <property type="evidence" value="ECO:0007669"/>
    <property type="project" value="UniProtKB-UniRule"/>
</dbReference>
<dbReference type="InterPro" id="IPR042082">
    <property type="entry name" value="CST_Stn1_wHTH1_sf"/>
</dbReference>
<dbReference type="Pfam" id="PF10451">
    <property type="entry name" value="Stn1"/>
    <property type="match status" value="1"/>
</dbReference>
<comment type="caution">
    <text evidence="15">The sequence shown here is derived from an EMBL/GenBank/DDBJ whole genome shotgun (WGS) entry which is preliminary data.</text>
</comment>
<dbReference type="GO" id="GO:0010833">
    <property type="term" value="P:telomere maintenance via telomere lengthening"/>
    <property type="evidence" value="ECO:0007669"/>
    <property type="project" value="UniProtKB-UniRule"/>
</dbReference>
<feature type="domain" description="Stn1 C-terminal" evidence="13">
    <location>
        <begin position="222"/>
        <end position="386"/>
    </location>
</feature>
<protein>
    <recommendedName>
        <fullName evidence="4 11">CST complex subunit STN1</fullName>
    </recommendedName>
    <alternativeName>
        <fullName evidence="10 11">Oligonucleotide/oligosaccharide-binding fold-containing protein 1</fullName>
    </alternativeName>
    <alternativeName>
        <fullName evidence="9 11">Suppressor of cdc thirteen homolog</fullName>
    </alternativeName>
</protein>
<keyword evidence="6 11" id="KW-0779">Telomere</keyword>
<evidence type="ECO:0000256" key="3">
    <source>
        <dbReference type="ARBA" id="ARBA00009698"/>
    </source>
</evidence>
<dbReference type="PIRSF" id="PIRSF036950">
    <property type="entry name" value="UCP036950"/>
    <property type="match status" value="1"/>
</dbReference>
<evidence type="ECO:0000256" key="12">
    <source>
        <dbReference type="SAM" id="MobiDB-lite"/>
    </source>
</evidence>
<dbReference type="SUPFAM" id="SSF46785">
    <property type="entry name" value="Winged helix' DNA-binding domain"/>
    <property type="match status" value="1"/>
</dbReference>
<keyword evidence="5 11" id="KW-0158">Chromosome</keyword>
<dbReference type="GO" id="GO:0016233">
    <property type="term" value="P:telomere capping"/>
    <property type="evidence" value="ECO:0007669"/>
    <property type="project" value="InterPro"/>
</dbReference>
<keyword evidence="8 11" id="KW-0539">Nucleus</keyword>
<evidence type="ECO:0000256" key="5">
    <source>
        <dbReference type="ARBA" id="ARBA00022454"/>
    </source>
</evidence>
<dbReference type="Gene3D" id="1.10.10.10">
    <property type="entry name" value="Winged helix-like DNA-binding domain superfamily/Winged helix DNA-binding domain"/>
    <property type="match status" value="1"/>
</dbReference>
<dbReference type="Pfam" id="PF09170">
    <property type="entry name" value="STN1_2"/>
    <property type="match status" value="1"/>
</dbReference>
<comment type="similarity">
    <text evidence="3">Belongs to the STN1 family.</text>
</comment>
<reference evidence="15" key="1">
    <citation type="submission" date="2020-03" db="EMBL/GenBank/DDBJ databases">
        <title>Studies in the Genomics of Life Span.</title>
        <authorList>
            <person name="Glass D."/>
        </authorList>
    </citation>
    <scope>NUCLEOTIDE SEQUENCE</scope>
    <source>
        <strain evidence="15">LTLLF</strain>
        <tissue evidence="15">Muscle</tissue>
    </source>
</reference>
<dbReference type="InterPro" id="IPR036390">
    <property type="entry name" value="WH_DNA-bd_sf"/>
</dbReference>
<dbReference type="InterPro" id="IPR014647">
    <property type="entry name" value="Stn1"/>
</dbReference>
<evidence type="ECO:0000256" key="7">
    <source>
        <dbReference type="ARBA" id="ARBA00023125"/>
    </source>
</evidence>
<dbReference type="FunFam" id="2.40.50.140:FF:000181">
    <property type="entry name" value="CST complex subunit STN1"/>
    <property type="match status" value="1"/>
</dbReference>
<dbReference type="AlphaFoldDB" id="A0A8J6G6Y4"/>
<gene>
    <name evidence="15" type="ORF">LTLLF_181825</name>
</gene>
<dbReference type="PANTHER" id="PTHR13989">
    <property type="entry name" value="REPLICATION PROTEIN A-RELATED"/>
    <property type="match status" value="1"/>
</dbReference>
<evidence type="ECO:0000313" key="15">
    <source>
        <dbReference type="EMBL" id="KAH0504453.1"/>
    </source>
</evidence>
<comment type="subunit">
    <text evidence="11">Component of the CST complex.</text>
</comment>
<feature type="compositionally biased region" description="Low complexity" evidence="12">
    <location>
        <begin position="99"/>
        <end position="114"/>
    </location>
</feature>
<dbReference type="Proteomes" id="UP000710432">
    <property type="component" value="Unassembled WGS sequence"/>
</dbReference>
<dbReference type="SUPFAM" id="SSF50249">
    <property type="entry name" value="Nucleic acid-binding proteins"/>
    <property type="match status" value="1"/>
</dbReference>
<dbReference type="InterPro" id="IPR015253">
    <property type="entry name" value="CST_STN1_C"/>
</dbReference>
<evidence type="ECO:0000256" key="9">
    <source>
        <dbReference type="ARBA" id="ARBA00030039"/>
    </source>
</evidence>
<dbReference type="CDD" id="cd04483">
    <property type="entry name" value="hOBFC1_like"/>
    <property type="match status" value="1"/>
</dbReference>
<dbReference type="FunFam" id="1.10.10.10:FF:000275">
    <property type="entry name" value="CST complex subunit STN1"/>
    <property type="match status" value="1"/>
</dbReference>
<evidence type="ECO:0000256" key="11">
    <source>
        <dbReference type="PIRNR" id="PIRNR036950"/>
    </source>
</evidence>
<evidence type="ECO:0000256" key="2">
    <source>
        <dbReference type="ARBA" id="ARBA00004574"/>
    </source>
</evidence>
<comment type="subcellular location">
    <subcellularLocation>
        <location evidence="2">Chromosome</location>
        <location evidence="2">Telomere</location>
    </subcellularLocation>
    <subcellularLocation>
        <location evidence="1 11">Nucleus</location>
    </subcellularLocation>
</comment>
<evidence type="ECO:0000259" key="14">
    <source>
        <dbReference type="Pfam" id="PF10451"/>
    </source>
</evidence>
<name>A0A8J6G6Y4_MICOH</name>
<dbReference type="Gene3D" id="2.40.50.140">
    <property type="entry name" value="Nucleic acid-binding proteins"/>
    <property type="match status" value="1"/>
</dbReference>
<accession>A0A8J6G6Y4</accession>
<dbReference type="InterPro" id="IPR018856">
    <property type="entry name" value="Stn1_N"/>
</dbReference>
<keyword evidence="7 11" id="KW-0238">DNA-binding</keyword>
<evidence type="ECO:0000259" key="13">
    <source>
        <dbReference type="Pfam" id="PF09170"/>
    </source>
</evidence>
<organism evidence="15 16">
    <name type="scientific">Microtus ochrogaster</name>
    <name type="common">Prairie vole</name>
    <dbReference type="NCBI Taxonomy" id="79684"/>
    <lineage>
        <taxon>Eukaryota</taxon>
        <taxon>Metazoa</taxon>
        <taxon>Chordata</taxon>
        <taxon>Craniata</taxon>
        <taxon>Vertebrata</taxon>
        <taxon>Euteleostomi</taxon>
        <taxon>Mammalia</taxon>
        <taxon>Eutheria</taxon>
        <taxon>Euarchontoglires</taxon>
        <taxon>Glires</taxon>
        <taxon>Rodentia</taxon>
        <taxon>Myomorpha</taxon>
        <taxon>Muroidea</taxon>
        <taxon>Cricetidae</taxon>
        <taxon>Arvicolinae</taxon>
        <taxon>Microtus</taxon>
    </lineage>
</organism>